<proteinExistence type="predicted"/>
<dbReference type="EMBL" id="BGZK01001048">
    <property type="protein sequence ID" value="GBP69660.1"/>
    <property type="molecule type" value="Genomic_DNA"/>
</dbReference>
<comment type="caution">
    <text evidence="2">The sequence shown here is derived from an EMBL/GenBank/DDBJ whole genome shotgun (WGS) entry which is preliminary data.</text>
</comment>
<evidence type="ECO:0000256" key="1">
    <source>
        <dbReference type="SAM" id="MobiDB-lite"/>
    </source>
</evidence>
<feature type="region of interest" description="Disordered" evidence="1">
    <location>
        <begin position="159"/>
        <end position="188"/>
    </location>
</feature>
<dbReference type="Proteomes" id="UP000299102">
    <property type="component" value="Unassembled WGS sequence"/>
</dbReference>
<evidence type="ECO:0000313" key="3">
    <source>
        <dbReference type="Proteomes" id="UP000299102"/>
    </source>
</evidence>
<organism evidence="2 3">
    <name type="scientific">Eumeta variegata</name>
    <name type="common">Bagworm moth</name>
    <name type="synonym">Eumeta japonica</name>
    <dbReference type="NCBI Taxonomy" id="151549"/>
    <lineage>
        <taxon>Eukaryota</taxon>
        <taxon>Metazoa</taxon>
        <taxon>Ecdysozoa</taxon>
        <taxon>Arthropoda</taxon>
        <taxon>Hexapoda</taxon>
        <taxon>Insecta</taxon>
        <taxon>Pterygota</taxon>
        <taxon>Neoptera</taxon>
        <taxon>Endopterygota</taxon>
        <taxon>Lepidoptera</taxon>
        <taxon>Glossata</taxon>
        <taxon>Ditrysia</taxon>
        <taxon>Tineoidea</taxon>
        <taxon>Psychidae</taxon>
        <taxon>Oiketicinae</taxon>
        <taxon>Eumeta</taxon>
    </lineage>
</organism>
<protein>
    <submittedName>
        <fullName evidence="2">Uncharacterized protein</fullName>
    </submittedName>
</protein>
<name>A0A4C1Y2B5_EUMVA</name>
<dbReference type="AlphaFoldDB" id="A0A4C1Y2B5"/>
<gene>
    <name evidence="2" type="ORF">EVAR_49912_1</name>
</gene>
<reference evidence="2 3" key="1">
    <citation type="journal article" date="2019" name="Commun. Biol.">
        <title>The bagworm genome reveals a unique fibroin gene that provides high tensile strength.</title>
        <authorList>
            <person name="Kono N."/>
            <person name="Nakamura H."/>
            <person name="Ohtoshi R."/>
            <person name="Tomita M."/>
            <person name="Numata K."/>
            <person name="Arakawa K."/>
        </authorList>
    </citation>
    <scope>NUCLEOTIDE SEQUENCE [LARGE SCALE GENOMIC DNA]</scope>
</reference>
<keyword evidence="3" id="KW-1185">Reference proteome</keyword>
<sequence length="213" mass="23410">MSNLEPSTNHSASNGTSSMSIRVVAFNSFDIGSVDEQVTWRHELLPNTSVLRHGCFGTYLYKIARKEPSNAITVTDASNTLLSPPTVHGLTPLILPSRRDPTRNRLTEQEIANTAIPFDVGIRAFPMLLQAYFVGLSLELSQRRYSGTSVAQFSLVGADERAGRPRPSSDLMTSGRGRREMGGRRTRAPDVCSIVSQASARATRLLWATTRFN</sequence>
<accession>A0A4C1Y2B5</accession>
<evidence type="ECO:0000313" key="2">
    <source>
        <dbReference type="EMBL" id="GBP69660.1"/>
    </source>
</evidence>